<reference evidence="2 3" key="1">
    <citation type="submission" date="2019-03" db="EMBL/GenBank/DDBJ databases">
        <title>First draft genome of Liparis tanakae, snailfish: a comprehensive survey of snailfish specific genes.</title>
        <authorList>
            <person name="Kim W."/>
            <person name="Song I."/>
            <person name="Jeong J.-H."/>
            <person name="Kim D."/>
            <person name="Kim S."/>
            <person name="Ryu S."/>
            <person name="Song J.Y."/>
            <person name="Lee S.K."/>
        </authorList>
    </citation>
    <scope>NUCLEOTIDE SEQUENCE [LARGE SCALE GENOMIC DNA]</scope>
    <source>
        <tissue evidence="2">Muscle</tissue>
    </source>
</reference>
<organism evidence="2 3">
    <name type="scientific">Liparis tanakae</name>
    <name type="common">Tanaka's snailfish</name>
    <dbReference type="NCBI Taxonomy" id="230148"/>
    <lineage>
        <taxon>Eukaryota</taxon>
        <taxon>Metazoa</taxon>
        <taxon>Chordata</taxon>
        <taxon>Craniata</taxon>
        <taxon>Vertebrata</taxon>
        <taxon>Euteleostomi</taxon>
        <taxon>Actinopterygii</taxon>
        <taxon>Neopterygii</taxon>
        <taxon>Teleostei</taxon>
        <taxon>Neoteleostei</taxon>
        <taxon>Acanthomorphata</taxon>
        <taxon>Eupercaria</taxon>
        <taxon>Perciformes</taxon>
        <taxon>Cottioidei</taxon>
        <taxon>Cottales</taxon>
        <taxon>Liparidae</taxon>
        <taxon>Liparis</taxon>
    </lineage>
</organism>
<name>A0A4Z2F883_9TELE</name>
<evidence type="ECO:0000313" key="2">
    <source>
        <dbReference type="EMBL" id="TNN36522.1"/>
    </source>
</evidence>
<dbReference type="AlphaFoldDB" id="A0A4Z2F883"/>
<evidence type="ECO:0000313" key="3">
    <source>
        <dbReference type="Proteomes" id="UP000314294"/>
    </source>
</evidence>
<sequence>MRRFSVSNGGERGAGRLRGAVTSSTLRRDAGLRPLEEKKNRMGPVLTSDSVDAHQAEREETGREALKQNDRRATPPGRRASLCGRGAQVEEQVEGVEEEGVVERILLPIPSVQLPSPVLCTCLITCL</sequence>
<protein>
    <submittedName>
        <fullName evidence="2">Uncharacterized protein</fullName>
    </submittedName>
</protein>
<feature type="compositionally biased region" description="Basic and acidic residues" evidence="1">
    <location>
        <begin position="26"/>
        <end position="40"/>
    </location>
</feature>
<feature type="compositionally biased region" description="Basic and acidic residues" evidence="1">
    <location>
        <begin position="51"/>
        <end position="73"/>
    </location>
</feature>
<dbReference type="EMBL" id="SRLO01001607">
    <property type="protein sequence ID" value="TNN36522.1"/>
    <property type="molecule type" value="Genomic_DNA"/>
</dbReference>
<comment type="caution">
    <text evidence="2">The sequence shown here is derived from an EMBL/GenBank/DDBJ whole genome shotgun (WGS) entry which is preliminary data.</text>
</comment>
<feature type="region of interest" description="Disordered" evidence="1">
    <location>
        <begin position="1"/>
        <end position="86"/>
    </location>
</feature>
<proteinExistence type="predicted"/>
<keyword evidence="3" id="KW-1185">Reference proteome</keyword>
<dbReference type="Proteomes" id="UP000314294">
    <property type="component" value="Unassembled WGS sequence"/>
</dbReference>
<accession>A0A4Z2F883</accession>
<gene>
    <name evidence="2" type="ORF">EYF80_053317</name>
</gene>
<evidence type="ECO:0000256" key="1">
    <source>
        <dbReference type="SAM" id="MobiDB-lite"/>
    </source>
</evidence>